<dbReference type="PANTHER" id="PTHR10655">
    <property type="entry name" value="LYSOPHOSPHOLIPASE-RELATED"/>
    <property type="match status" value="1"/>
</dbReference>
<dbReference type="RefSeq" id="XP_018699326.1">
    <property type="nucleotide sequence ID" value="XM_018853487.1"/>
</dbReference>
<organism evidence="3 4">
    <name type="scientific">Cordyceps fumosorosea (strain ARSEF 2679)</name>
    <name type="common">Isaria fumosorosea</name>
    <dbReference type="NCBI Taxonomy" id="1081104"/>
    <lineage>
        <taxon>Eukaryota</taxon>
        <taxon>Fungi</taxon>
        <taxon>Dikarya</taxon>
        <taxon>Ascomycota</taxon>
        <taxon>Pezizomycotina</taxon>
        <taxon>Sordariomycetes</taxon>
        <taxon>Hypocreomycetidae</taxon>
        <taxon>Hypocreales</taxon>
        <taxon>Cordycipitaceae</taxon>
        <taxon>Cordyceps</taxon>
    </lineage>
</organism>
<evidence type="ECO:0000313" key="3">
    <source>
        <dbReference type="EMBL" id="OAA38529.1"/>
    </source>
</evidence>
<evidence type="ECO:0000256" key="1">
    <source>
        <dbReference type="ARBA" id="ARBA00006499"/>
    </source>
</evidence>
<dbReference type="OrthoDB" id="4870208at2759"/>
<dbReference type="PANTHER" id="PTHR10655:SF63">
    <property type="entry name" value="PHOSPHOLIPASE_CARBOXYLESTERASE_THIOESTERASE DOMAIN-CONTAINING PROTEIN"/>
    <property type="match status" value="1"/>
</dbReference>
<proteinExistence type="inferred from homology"/>
<gene>
    <name evidence="3" type="ORF">ISF_09887</name>
</gene>
<dbReference type="GeneID" id="30026179"/>
<dbReference type="Proteomes" id="UP000076744">
    <property type="component" value="Unassembled WGS sequence"/>
</dbReference>
<accession>A0A167A3Z4</accession>
<reference evidence="3 4" key="1">
    <citation type="journal article" date="2016" name="Genome Biol. Evol.">
        <title>Divergent and convergent evolution of fungal pathogenicity.</title>
        <authorList>
            <person name="Shang Y."/>
            <person name="Xiao G."/>
            <person name="Zheng P."/>
            <person name="Cen K."/>
            <person name="Zhan S."/>
            <person name="Wang C."/>
        </authorList>
    </citation>
    <scope>NUCLEOTIDE SEQUENCE [LARGE SCALE GENOMIC DNA]</scope>
    <source>
        <strain evidence="3 4">ARSEF 2679</strain>
    </source>
</reference>
<comment type="similarity">
    <text evidence="1">Belongs to the AB hydrolase superfamily. AB hydrolase 2 family.</text>
</comment>
<dbReference type="GO" id="GO:0005737">
    <property type="term" value="C:cytoplasm"/>
    <property type="evidence" value="ECO:0007669"/>
    <property type="project" value="TreeGrafter"/>
</dbReference>
<name>A0A167A3Z4_CORFA</name>
<keyword evidence="4" id="KW-1185">Reference proteome</keyword>
<dbReference type="InterPro" id="IPR029058">
    <property type="entry name" value="AB_hydrolase_fold"/>
</dbReference>
<dbReference type="GO" id="GO:0008474">
    <property type="term" value="F:palmitoyl-(protein) hydrolase activity"/>
    <property type="evidence" value="ECO:0007669"/>
    <property type="project" value="TreeGrafter"/>
</dbReference>
<dbReference type="Pfam" id="PF02230">
    <property type="entry name" value="Abhydrolase_2"/>
    <property type="match status" value="2"/>
</dbReference>
<dbReference type="InterPro" id="IPR050565">
    <property type="entry name" value="LYPA1-2/EST-like"/>
</dbReference>
<feature type="domain" description="Phospholipase/carboxylesterase/thioesterase" evidence="2">
    <location>
        <begin position="210"/>
        <end position="275"/>
    </location>
</feature>
<evidence type="ECO:0000313" key="4">
    <source>
        <dbReference type="Proteomes" id="UP000076744"/>
    </source>
</evidence>
<protein>
    <submittedName>
        <fullName evidence="3">Phospholipase/carboxylesterase/thioesterase</fullName>
    </submittedName>
</protein>
<dbReference type="SUPFAM" id="SSF53474">
    <property type="entry name" value="alpha/beta-Hydrolases"/>
    <property type="match status" value="1"/>
</dbReference>
<feature type="domain" description="Phospholipase/carboxylesterase/thioesterase" evidence="2">
    <location>
        <begin position="15"/>
        <end position="172"/>
    </location>
</feature>
<dbReference type="GO" id="GO:0052689">
    <property type="term" value="F:carboxylic ester hydrolase activity"/>
    <property type="evidence" value="ECO:0007669"/>
    <property type="project" value="TreeGrafter"/>
</dbReference>
<evidence type="ECO:0000259" key="2">
    <source>
        <dbReference type="Pfam" id="PF02230"/>
    </source>
</evidence>
<sequence length="283" mass="30998">MSPTGGDPGCQPAAQLFVVEPTAAHTHTIILLHGLGSRGEKFGSEFLDTGVSSSGHKLTELLPYVRFVFPTSKRRRSKAFSRSMLTQWFDIACIEDPSHRQERQLKGLTESATEIIAVIGDELRRVPQQNLIIGGLSQGCAMALAVLLCLEHPVGGFIGMSGFFTFESGMNSVLIDASAGGLEPTHENPVKAQTFERELLCLDAVKEPSAERTACRTPVFLGHGADDEKVPSRLGEAAAAIMRAAGYEVNWKCYPEQGHWYKIPEEIDDIIDYITRVGWKIQL</sequence>
<dbReference type="Gene3D" id="3.40.50.1820">
    <property type="entry name" value="alpha/beta hydrolase"/>
    <property type="match status" value="1"/>
</dbReference>
<dbReference type="EMBL" id="AZHB01000091">
    <property type="protein sequence ID" value="OAA38529.1"/>
    <property type="molecule type" value="Genomic_DNA"/>
</dbReference>
<dbReference type="AlphaFoldDB" id="A0A167A3Z4"/>
<dbReference type="InterPro" id="IPR003140">
    <property type="entry name" value="PLipase/COase/thioEstase"/>
</dbReference>
<comment type="caution">
    <text evidence="3">The sequence shown here is derived from an EMBL/GenBank/DDBJ whole genome shotgun (WGS) entry which is preliminary data.</text>
</comment>
<dbReference type="STRING" id="1081104.A0A167A3Z4"/>